<dbReference type="EMBL" id="CP136051">
    <property type="protein sequence ID" value="WOK06516.1"/>
    <property type="molecule type" value="Genomic_DNA"/>
</dbReference>
<keyword evidence="4 7" id="KW-0812">Transmembrane</keyword>
<comment type="subcellular location">
    <subcellularLocation>
        <location evidence="1">Cell membrane</location>
        <topology evidence="1">Single-pass membrane protein</topology>
    </subcellularLocation>
    <subcellularLocation>
        <location evidence="7">Cell membrane</location>
        <topology evidence="7">Single-pass type II membrane protein</topology>
    </subcellularLocation>
</comment>
<dbReference type="PANTHER" id="PTHR30558:SF3">
    <property type="entry name" value="BIOPOLYMER TRANSPORT PROTEIN EXBD-RELATED"/>
    <property type="match status" value="1"/>
</dbReference>
<keyword evidence="9" id="KW-1185">Reference proteome</keyword>
<accession>A0ABZ0IS21</accession>
<keyword evidence="5" id="KW-1133">Transmembrane helix</keyword>
<comment type="similarity">
    <text evidence="2 7">Belongs to the ExbD/TolR family.</text>
</comment>
<reference evidence="8 9" key="1">
    <citation type="journal article" date="2023" name="Microbiol. Resour. Announc.">
        <title>Complete Genome Sequence of Imperialibacter roseus strain P4T.</title>
        <authorList>
            <person name="Tizabi D.R."/>
            <person name="Bachvaroff T."/>
            <person name="Hill R.T."/>
        </authorList>
    </citation>
    <scope>NUCLEOTIDE SEQUENCE [LARGE SCALE GENOMIC DNA]</scope>
    <source>
        <strain evidence="8 9">P4T</strain>
    </source>
</reference>
<dbReference type="PANTHER" id="PTHR30558">
    <property type="entry name" value="EXBD MEMBRANE COMPONENT OF PMF-DRIVEN MACROMOLECULE IMPORT SYSTEM"/>
    <property type="match status" value="1"/>
</dbReference>
<sequence>MKITRKVNQEPVNTGSMADIAFLLLIFFLVSTTILQEKGLMITLPPDQEKQPVMPVNDRNLFKISINSKNEFLIQDEPKQDLVGLREELRMFILNPTEASDLAESPKKAIVSLKSNRGTDYAAFIAVLDEVKGAYYDIYGERVGLSGDQYRHLDLDDSRQLALYERGKEGIPMNISIAEPNK</sequence>
<keyword evidence="6" id="KW-0472">Membrane</keyword>
<evidence type="ECO:0000256" key="2">
    <source>
        <dbReference type="ARBA" id="ARBA00005811"/>
    </source>
</evidence>
<evidence type="ECO:0000256" key="6">
    <source>
        <dbReference type="ARBA" id="ARBA00023136"/>
    </source>
</evidence>
<evidence type="ECO:0000256" key="1">
    <source>
        <dbReference type="ARBA" id="ARBA00004162"/>
    </source>
</evidence>
<evidence type="ECO:0000256" key="4">
    <source>
        <dbReference type="ARBA" id="ARBA00022692"/>
    </source>
</evidence>
<dbReference type="Pfam" id="PF02472">
    <property type="entry name" value="ExbD"/>
    <property type="match status" value="1"/>
</dbReference>
<dbReference type="Proteomes" id="UP001302349">
    <property type="component" value="Chromosome"/>
</dbReference>
<keyword evidence="3" id="KW-1003">Cell membrane</keyword>
<organism evidence="8 9">
    <name type="scientific">Imperialibacter roseus</name>
    <dbReference type="NCBI Taxonomy" id="1324217"/>
    <lineage>
        <taxon>Bacteria</taxon>
        <taxon>Pseudomonadati</taxon>
        <taxon>Bacteroidota</taxon>
        <taxon>Cytophagia</taxon>
        <taxon>Cytophagales</taxon>
        <taxon>Flammeovirgaceae</taxon>
        <taxon>Imperialibacter</taxon>
    </lineage>
</organism>
<gene>
    <name evidence="8" type="ORF">RT717_25925</name>
</gene>
<evidence type="ECO:0000313" key="9">
    <source>
        <dbReference type="Proteomes" id="UP001302349"/>
    </source>
</evidence>
<keyword evidence="7" id="KW-0653">Protein transport</keyword>
<proteinExistence type="inferred from homology"/>
<evidence type="ECO:0000313" key="8">
    <source>
        <dbReference type="EMBL" id="WOK06516.1"/>
    </source>
</evidence>
<name>A0ABZ0IS21_9BACT</name>
<evidence type="ECO:0000256" key="5">
    <source>
        <dbReference type="ARBA" id="ARBA00022989"/>
    </source>
</evidence>
<dbReference type="InterPro" id="IPR003400">
    <property type="entry name" value="ExbD"/>
</dbReference>
<dbReference type="RefSeq" id="WP_317489233.1">
    <property type="nucleotide sequence ID" value="NZ_CP136051.1"/>
</dbReference>
<evidence type="ECO:0000256" key="7">
    <source>
        <dbReference type="RuleBase" id="RU003879"/>
    </source>
</evidence>
<protein>
    <submittedName>
        <fullName evidence="8">Biopolymer transporter ExbD</fullName>
    </submittedName>
</protein>
<keyword evidence="7" id="KW-0813">Transport</keyword>
<evidence type="ECO:0000256" key="3">
    <source>
        <dbReference type="ARBA" id="ARBA00022475"/>
    </source>
</evidence>